<gene>
    <name evidence="1" type="ORF">NESM_000158900</name>
</gene>
<reference evidence="1 2" key="1">
    <citation type="journal article" date="2021" name="MBio">
        <title>A New Model Trypanosomatid, Novymonas esmeraldas: Genomic Perception of Its 'Candidatus Pandoraea novymonadis' Endosymbiont.</title>
        <authorList>
            <person name="Zakharova A."/>
            <person name="Saura A."/>
            <person name="Butenko A."/>
            <person name="Podesvova L."/>
            <person name="Warmusova S."/>
            <person name="Kostygov A.Y."/>
            <person name="Nenarokova A."/>
            <person name="Lukes J."/>
            <person name="Opperdoes F.R."/>
            <person name="Yurchenko V."/>
        </authorList>
    </citation>
    <scope>NUCLEOTIDE SEQUENCE [LARGE SCALE GENOMIC DNA]</scope>
    <source>
        <strain evidence="1 2">E262AT.01</strain>
    </source>
</reference>
<comment type="caution">
    <text evidence="1">The sequence shown here is derived from an EMBL/GenBank/DDBJ whole genome shotgun (WGS) entry which is preliminary data.</text>
</comment>
<proteinExistence type="predicted"/>
<name>A0AAW0F383_9TRYP</name>
<dbReference type="EMBL" id="JAECZO010000010">
    <property type="protein sequence ID" value="KAK7200995.1"/>
    <property type="molecule type" value="Genomic_DNA"/>
</dbReference>
<keyword evidence="2" id="KW-1185">Reference proteome</keyword>
<dbReference type="AlphaFoldDB" id="A0AAW0F383"/>
<evidence type="ECO:0000313" key="1">
    <source>
        <dbReference type="EMBL" id="KAK7200995.1"/>
    </source>
</evidence>
<accession>A0AAW0F383</accession>
<dbReference type="Proteomes" id="UP001430356">
    <property type="component" value="Unassembled WGS sequence"/>
</dbReference>
<sequence length="186" mass="19949">MSALGNGESPRDRSDMFVTSLDVFTRRTYFDPYTNRTDTAAALAAAPSPRENTSTAAMPGDRLGADDGAEKVLGLDESAVAKVKRFSTPAAFAAANSVVDLLKENLGPTALHDGSTAIEVLLEKRRSFLESLFATGDETQTALPCCFSTIDIESVFRHTPSASVASTSRYRHQLAALERLRASLDC</sequence>
<protein>
    <submittedName>
        <fullName evidence="1">Uncharacterized protein</fullName>
    </submittedName>
</protein>
<organism evidence="1 2">
    <name type="scientific">Novymonas esmeraldas</name>
    <dbReference type="NCBI Taxonomy" id="1808958"/>
    <lineage>
        <taxon>Eukaryota</taxon>
        <taxon>Discoba</taxon>
        <taxon>Euglenozoa</taxon>
        <taxon>Kinetoplastea</taxon>
        <taxon>Metakinetoplastina</taxon>
        <taxon>Trypanosomatida</taxon>
        <taxon>Trypanosomatidae</taxon>
        <taxon>Novymonas</taxon>
    </lineage>
</organism>
<evidence type="ECO:0000313" key="2">
    <source>
        <dbReference type="Proteomes" id="UP001430356"/>
    </source>
</evidence>